<evidence type="ECO:0000313" key="8">
    <source>
        <dbReference type="Proteomes" id="UP000054717"/>
    </source>
</evidence>
<proteinExistence type="predicted"/>
<keyword evidence="8" id="KW-1185">Reference proteome</keyword>
<dbReference type="AlphaFoldDB" id="A0A158KAP8"/>
<evidence type="ECO:0000256" key="5">
    <source>
        <dbReference type="SAM" id="SignalP"/>
    </source>
</evidence>
<dbReference type="InterPro" id="IPR006260">
    <property type="entry name" value="TonB/TolA_C"/>
</dbReference>
<comment type="subcellular location">
    <subcellularLocation>
        <location evidence="1">Membrane</location>
        <topology evidence="1">Single-pass membrane protein</topology>
    </subcellularLocation>
</comment>
<keyword evidence="5" id="KW-0732">Signal</keyword>
<dbReference type="InterPro" id="IPR037682">
    <property type="entry name" value="TonB_C"/>
</dbReference>
<dbReference type="PROSITE" id="PS51257">
    <property type="entry name" value="PROKAR_LIPOPROTEIN"/>
    <property type="match status" value="1"/>
</dbReference>
<name>A0A158KAP8_9BURK</name>
<dbReference type="SUPFAM" id="SSF74653">
    <property type="entry name" value="TolA/TonB C-terminal domain"/>
    <property type="match status" value="1"/>
</dbReference>
<dbReference type="NCBIfam" id="TIGR01352">
    <property type="entry name" value="tonB_Cterm"/>
    <property type="match status" value="1"/>
</dbReference>
<dbReference type="STRING" id="326475.AWB66_05788"/>
<comment type="caution">
    <text evidence="7">The sequence shown here is derived from an EMBL/GenBank/DDBJ whole genome shotgun (WGS) entry which is preliminary data.</text>
</comment>
<dbReference type="InterPro" id="IPR001478">
    <property type="entry name" value="PDZ"/>
</dbReference>
<evidence type="ECO:0000256" key="4">
    <source>
        <dbReference type="ARBA" id="ARBA00023136"/>
    </source>
</evidence>
<accession>A0A158KAP8</accession>
<evidence type="ECO:0000313" key="7">
    <source>
        <dbReference type="EMBL" id="SAL78198.1"/>
    </source>
</evidence>
<protein>
    <submittedName>
        <fullName evidence="7">Cell envelope biogenesis protein TonB</fullName>
    </submittedName>
</protein>
<evidence type="ECO:0000259" key="6">
    <source>
        <dbReference type="PROSITE" id="PS52015"/>
    </source>
</evidence>
<dbReference type="Proteomes" id="UP000054717">
    <property type="component" value="Unassembled WGS sequence"/>
</dbReference>
<dbReference type="PROSITE" id="PS52015">
    <property type="entry name" value="TONB_CTD"/>
    <property type="match status" value="1"/>
</dbReference>
<feature type="domain" description="TonB C-terminal" evidence="6">
    <location>
        <begin position="53"/>
        <end position="150"/>
    </location>
</feature>
<reference evidence="7" key="1">
    <citation type="submission" date="2016-01" db="EMBL/GenBank/DDBJ databases">
        <authorList>
            <person name="Peeters Charlotte."/>
        </authorList>
    </citation>
    <scope>NUCLEOTIDE SEQUENCE</scope>
    <source>
        <strain evidence="7">LMG 22936</strain>
    </source>
</reference>
<gene>
    <name evidence="7" type="ORF">AWB66_05788</name>
</gene>
<dbReference type="EMBL" id="FCNZ02000040">
    <property type="protein sequence ID" value="SAL78198.1"/>
    <property type="molecule type" value="Genomic_DNA"/>
</dbReference>
<keyword evidence="3" id="KW-1133">Transmembrane helix</keyword>
<dbReference type="SUPFAM" id="SSF50156">
    <property type="entry name" value="PDZ domain-like"/>
    <property type="match status" value="1"/>
</dbReference>
<dbReference type="GO" id="GO:0055085">
    <property type="term" value="P:transmembrane transport"/>
    <property type="evidence" value="ECO:0007669"/>
    <property type="project" value="InterPro"/>
</dbReference>
<evidence type="ECO:0000256" key="3">
    <source>
        <dbReference type="ARBA" id="ARBA00022989"/>
    </source>
</evidence>
<feature type="chain" id="PRO_5011115101" evidence="5">
    <location>
        <begin position="25"/>
        <end position="263"/>
    </location>
</feature>
<keyword evidence="2" id="KW-0812">Transmembrane</keyword>
<dbReference type="Gene3D" id="3.30.1150.10">
    <property type="match status" value="1"/>
</dbReference>
<keyword evidence="4" id="KW-0472">Membrane</keyword>
<dbReference type="GO" id="GO:0016020">
    <property type="term" value="C:membrane"/>
    <property type="evidence" value="ECO:0007669"/>
    <property type="project" value="UniProtKB-SubCell"/>
</dbReference>
<dbReference type="Gene3D" id="2.30.42.10">
    <property type="match status" value="1"/>
</dbReference>
<evidence type="ECO:0000256" key="2">
    <source>
        <dbReference type="ARBA" id="ARBA00022692"/>
    </source>
</evidence>
<dbReference type="Pfam" id="PF13180">
    <property type="entry name" value="PDZ_2"/>
    <property type="match status" value="1"/>
</dbReference>
<dbReference type="Pfam" id="PF13103">
    <property type="entry name" value="TonB_2"/>
    <property type="match status" value="1"/>
</dbReference>
<sequence>MCLSRFRSAAGAVIAALTALTMGACTVTPPPRVVAARTAAPPAAPIQTLREYKARVAQRIFKRDPSLLLKGTPQAMLRSFVLVSFTVDGNGRLVDSSVHRTNGDDEAEDTALASLRRAVPLPAPPARLLNGNGQLELFEGWMFNDNGQFQWQTDVDPGLAGAVGLPRSAATLVISVAPGSPALDAGLTPGNVAEQIGDKTIDHAADFVAQDAALPPGDKVVLQIARGARPMTVTINPGEAVAAHKRRRAERAQQIGSVLPCIR</sequence>
<organism evidence="7 8">
    <name type="scientific">Caballeronia telluris</name>
    <dbReference type="NCBI Taxonomy" id="326475"/>
    <lineage>
        <taxon>Bacteria</taxon>
        <taxon>Pseudomonadati</taxon>
        <taxon>Pseudomonadota</taxon>
        <taxon>Betaproteobacteria</taxon>
        <taxon>Burkholderiales</taxon>
        <taxon>Burkholderiaceae</taxon>
        <taxon>Caballeronia</taxon>
    </lineage>
</organism>
<dbReference type="InterPro" id="IPR036034">
    <property type="entry name" value="PDZ_sf"/>
</dbReference>
<feature type="signal peptide" evidence="5">
    <location>
        <begin position="1"/>
        <end position="24"/>
    </location>
</feature>
<evidence type="ECO:0000256" key="1">
    <source>
        <dbReference type="ARBA" id="ARBA00004167"/>
    </source>
</evidence>